<feature type="chain" id="PRO_5012800058" evidence="1">
    <location>
        <begin position="29"/>
        <end position="135"/>
    </location>
</feature>
<accession>A0A1W1VH95</accession>
<sequence length="135" mass="14373">MTHMLLPQRAATFCTALVLSALSGVAGAEVPRMDGLLAINDAASPCISVRVQVFEEGQPFAEVAVMPDGKVNPVGQKGIPTPRFAKGKSYKLQATCVSTANVYQNSELSFKAEGRTVMVVFTKSGFQFKRGGLAY</sequence>
<evidence type="ECO:0000313" key="3">
    <source>
        <dbReference type="Proteomes" id="UP000192582"/>
    </source>
</evidence>
<dbReference type="Proteomes" id="UP000192582">
    <property type="component" value="Unassembled WGS sequence"/>
</dbReference>
<reference evidence="2 3" key="1">
    <citation type="submission" date="2017-04" db="EMBL/GenBank/DDBJ databases">
        <authorList>
            <person name="Afonso C.L."/>
            <person name="Miller P.J."/>
            <person name="Scott M.A."/>
            <person name="Spackman E."/>
            <person name="Goraichik I."/>
            <person name="Dimitrov K.M."/>
            <person name="Suarez D.L."/>
            <person name="Swayne D.E."/>
        </authorList>
    </citation>
    <scope>NUCLEOTIDE SEQUENCE [LARGE SCALE GENOMIC DNA]</scope>
    <source>
        <strain evidence="2 3">KR-140</strain>
    </source>
</reference>
<dbReference type="EMBL" id="FWWU01000009">
    <property type="protein sequence ID" value="SMB92755.1"/>
    <property type="molecule type" value="Genomic_DNA"/>
</dbReference>
<name>A0A1W1VH95_9DEIO</name>
<dbReference type="RefSeq" id="WP_245808422.1">
    <property type="nucleotide sequence ID" value="NZ_FWWU01000009.1"/>
</dbReference>
<keyword evidence="1" id="KW-0732">Signal</keyword>
<gene>
    <name evidence="2" type="ORF">SAMN00790413_01716</name>
</gene>
<evidence type="ECO:0000256" key="1">
    <source>
        <dbReference type="SAM" id="SignalP"/>
    </source>
</evidence>
<dbReference type="AlphaFoldDB" id="A0A1W1VH95"/>
<protein>
    <submittedName>
        <fullName evidence="2">Uncharacterized protein</fullName>
    </submittedName>
</protein>
<proteinExistence type="predicted"/>
<evidence type="ECO:0000313" key="2">
    <source>
        <dbReference type="EMBL" id="SMB92755.1"/>
    </source>
</evidence>
<keyword evidence="3" id="KW-1185">Reference proteome</keyword>
<feature type="signal peptide" evidence="1">
    <location>
        <begin position="1"/>
        <end position="28"/>
    </location>
</feature>
<dbReference type="STRING" id="695939.SAMN00790413_01716"/>
<organism evidence="2 3">
    <name type="scientific">Deinococcus hopiensis KR-140</name>
    <dbReference type="NCBI Taxonomy" id="695939"/>
    <lineage>
        <taxon>Bacteria</taxon>
        <taxon>Thermotogati</taxon>
        <taxon>Deinococcota</taxon>
        <taxon>Deinococci</taxon>
        <taxon>Deinococcales</taxon>
        <taxon>Deinococcaceae</taxon>
        <taxon>Deinococcus</taxon>
    </lineage>
</organism>